<feature type="non-terminal residue" evidence="12">
    <location>
        <position position="1"/>
    </location>
</feature>
<feature type="non-terminal residue" evidence="12">
    <location>
        <position position="59"/>
    </location>
</feature>
<dbReference type="PANTHER" id="PTHR45829:SF4">
    <property type="entry name" value="MITOCHONDRIAL CARRIER PROTEIN RIM2"/>
    <property type="match status" value="1"/>
</dbReference>
<evidence type="ECO:0000256" key="4">
    <source>
        <dbReference type="ARBA" id="ARBA00022692"/>
    </source>
</evidence>
<evidence type="ECO:0000313" key="13">
    <source>
        <dbReference type="Proteomes" id="UP000502823"/>
    </source>
</evidence>
<dbReference type="SUPFAM" id="SSF103506">
    <property type="entry name" value="Mitochondrial carrier"/>
    <property type="match status" value="1"/>
</dbReference>
<keyword evidence="5" id="KW-0677">Repeat</keyword>
<evidence type="ECO:0008006" key="14">
    <source>
        <dbReference type="Google" id="ProtNLM"/>
    </source>
</evidence>
<keyword evidence="8" id="KW-0496">Mitochondrion</keyword>
<name>A0A6L2PH72_COPFO</name>
<accession>A0A6L2PH72</accession>
<comment type="caution">
    <text evidence="12">The sequence shown here is derived from an EMBL/GenBank/DDBJ whole genome shotgun (WGS) entry which is preliminary data.</text>
</comment>
<gene>
    <name evidence="12" type="ORF">Cfor_04231</name>
</gene>
<dbReference type="InterPro" id="IPR023395">
    <property type="entry name" value="MCP_dom_sf"/>
</dbReference>
<feature type="repeat" description="Solcar" evidence="10">
    <location>
        <begin position="1"/>
        <end position="39"/>
    </location>
</feature>
<protein>
    <recommendedName>
        <fullName evidence="14">Mitochondrial carrier protein</fullName>
    </recommendedName>
</protein>
<evidence type="ECO:0000256" key="3">
    <source>
        <dbReference type="ARBA" id="ARBA00022448"/>
    </source>
</evidence>
<evidence type="ECO:0000256" key="9">
    <source>
        <dbReference type="ARBA" id="ARBA00023136"/>
    </source>
</evidence>
<keyword evidence="7" id="KW-1133">Transmembrane helix</keyword>
<dbReference type="InterPro" id="IPR049562">
    <property type="entry name" value="SLC25A33/36-like"/>
</dbReference>
<proteinExistence type="inferred from homology"/>
<dbReference type="GO" id="GO:1990519">
    <property type="term" value="P:pyrimidine nucleotide import into mitochondrion"/>
    <property type="evidence" value="ECO:0007669"/>
    <property type="project" value="TreeGrafter"/>
</dbReference>
<dbReference type="InParanoid" id="A0A6L2PH72"/>
<keyword evidence="13" id="KW-1185">Reference proteome</keyword>
<dbReference type="GO" id="GO:0015218">
    <property type="term" value="F:pyrimidine nucleotide transmembrane transporter activity"/>
    <property type="evidence" value="ECO:0007669"/>
    <property type="project" value="InterPro"/>
</dbReference>
<keyword evidence="4 10" id="KW-0812">Transmembrane</keyword>
<dbReference type="EMBL" id="BLKM01000329">
    <property type="protein sequence ID" value="GFG31794.1"/>
    <property type="molecule type" value="Genomic_DNA"/>
</dbReference>
<dbReference type="Proteomes" id="UP000502823">
    <property type="component" value="Unassembled WGS sequence"/>
</dbReference>
<evidence type="ECO:0000256" key="2">
    <source>
        <dbReference type="ARBA" id="ARBA00006375"/>
    </source>
</evidence>
<dbReference type="Pfam" id="PF00153">
    <property type="entry name" value="Mito_carr"/>
    <property type="match status" value="1"/>
</dbReference>
<keyword evidence="3 11" id="KW-0813">Transport</keyword>
<organism evidence="12 13">
    <name type="scientific">Coptotermes formosanus</name>
    <name type="common">Formosan subterranean termite</name>
    <dbReference type="NCBI Taxonomy" id="36987"/>
    <lineage>
        <taxon>Eukaryota</taxon>
        <taxon>Metazoa</taxon>
        <taxon>Ecdysozoa</taxon>
        <taxon>Arthropoda</taxon>
        <taxon>Hexapoda</taxon>
        <taxon>Insecta</taxon>
        <taxon>Pterygota</taxon>
        <taxon>Neoptera</taxon>
        <taxon>Polyneoptera</taxon>
        <taxon>Dictyoptera</taxon>
        <taxon>Blattodea</taxon>
        <taxon>Blattoidea</taxon>
        <taxon>Termitoidae</taxon>
        <taxon>Rhinotermitidae</taxon>
        <taxon>Coptotermes</taxon>
    </lineage>
</organism>
<reference evidence="13" key="1">
    <citation type="submission" date="2020-01" db="EMBL/GenBank/DDBJ databases">
        <title>Draft genome sequence of the Termite Coptotermes fromosanus.</title>
        <authorList>
            <person name="Itakura S."/>
            <person name="Yosikawa Y."/>
            <person name="Umezawa K."/>
        </authorList>
    </citation>
    <scope>NUCLEOTIDE SEQUENCE [LARGE SCALE GENOMIC DNA]</scope>
</reference>
<evidence type="ECO:0000256" key="6">
    <source>
        <dbReference type="ARBA" id="ARBA00022792"/>
    </source>
</evidence>
<dbReference type="AlphaFoldDB" id="A0A6L2PH72"/>
<keyword evidence="9 10" id="KW-0472">Membrane</keyword>
<evidence type="ECO:0000256" key="8">
    <source>
        <dbReference type="ARBA" id="ARBA00023128"/>
    </source>
</evidence>
<dbReference type="PROSITE" id="PS50920">
    <property type="entry name" value="SOLCAR"/>
    <property type="match status" value="1"/>
</dbReference>
<comment type="similarity">
    <text evidence="2 11">Belongs to the mitochondrial carrier (TC 2.A.29) family.</text>
</comment>
<evidence type="ECO:0000256" key="7">
    <source>
        <dbReference type="ARBA" id="ARBA00022989"/>
    </source>
</evidence>
<evidence type="ECO:0000256" key="10">
    <source>
        <dbReference type="PROSITE-ProRule" id="PRU00282"/>
    </source>
</evidence>
<dbReference type="InterPro" id="IPR018108">
    <property type="entry name" value="MCP_transmembrane"/>
</dbReference>
<evidence type="ECO:0000313" key="12">
    <source>
        <dbReference type="EMBL" id="GFG31794.1"/>
    </source>
</evidence>
<dbReference type="OrthoDB" id="269120at2759"/>
<keyword evidence="6" id="KW-0999">Mitochondrion inner membrane</keyword>
<dbReference type="GO" id="GO:0005743">
    <property type="term" value="C:mitochondrial inner membrane"/>
    <property type="evidence" value="ECO:0007669"/>
    <property type="project" value="UniProtKB-SubCell"/>
</dbReference>
<dbReference type="PANTHER" id="PTHR45829">
    <property type="entry name" value="MITOCHONDRIAL CARRIER PROTEIN RIM2"/>
    <property type="match status" value="1"/>
</dbReference>
<evidence type="ECO:0000256" key="11">
    <source>
        <dbReference type="RuleBase" id="RU000488"/>
    </source>
</evidence>
<evidence type="ECO:0000256" key="5">
    <source>
        <dbReference type="ARBA" id="ARBA00022737"/>
    </source>
</evidence>
<dbReference type="Gene3D" id="1.50.40.10">
    <property type="entry name" value="Mitochondrial carrier domain"/>
    <property type="match status" value="1"/>
</dbReference>
<sequence length="59" mass="6212">HIVENEGPRALFKGLGPNLVGVAPSRAIYFCAYSQSKGFFNSLLSPDTAIVHVCSASCA</sequence>
<evidence type="ECO:0000256" key="1">
    <source>
        <dbReference type="ARBA" id="ARBA00004448"/>
    </source>
</evidence>
<comment type="subcellular location">
    <subcellularLocation>
        <location evidence="1">Mitochondrion inner membrane</location>
        <topology evidence="1">Multi-pass membrane protein</topology>
    </subcellularLocation>
</comment>